<name>A0A317QT73_9ACTN</name>
<keyword evidence="3" id="KW-1185">Reference proteome</keyword>
<feature type="transmembrane region" description="Helical" evidence="1">
    <location>
        <begin position="12"/>
        <end position="32"/>
    </location>
</feature>
<dbReference type="AlphaFoldDB" id="A0A317QT73"/>
<reference evidence="3" key="1">
    <citation type="submission" date="2018-05" db="EMBL/GenBank/DDBJ databases">
        <authorList>
            <person name="Klenk H.-P."/>
            <person name="Huntemann M."/>
            <person name="Clum A."/>
            <person name="Pillay M."/>
            <person name="Palaniappan K."/>
            <person name="Varghese N."/>
            <person name="Mikhailova N."/>
            <person name="Stamatis D."/>
            <person name="Reddy T."/>
            <person name="Daum C."/>
            <person name="Shapiro N."/>
            <person name="Ivanova N."/>
            <person name="Kyrpides N."/>
            <person name="Woyke T."/>
        </authorList>
    </citation>
    <scope>NUCLEOTIDE SEQUENCE [LARGE SCALE GENOMIC DNA]</scope>
    <source>
        <strain evidence="3">DSM 45417</strain>
    </source>
</reference>
<keyword evidence="1" id="KW-0812">Transmembrane</keyword>
<organism evidence="2 3">
    <name type="scientific">Geodermatophilus normandii</name>
    <dbReference type="NCBI Taxonomy" id="1137989"/>
    <lineage>
        <taxon>Bacteria</taxon>
        <taxon>Bacillati</taxon>
        <taxon>Actinomycetota</taxon>
        <taxon>Actinomycetes</taxon>
        <taxon>Geodermatophilales</taxon>
        <taxon>Geodermatophilaceae</taxon>
        <taxon>Geodermatophilus</taxon>
    </lineage>
</organism>
<dbReference type="InterPro" id="IPR036938">
    <property type="entry name" value="PAP2/HPO_sf"/>
</dbReference>
<evidence type="ECO:0000256" key="1">
    <source>
        <dbReference type="SAM" id="Phobius"/>
    </source>
</evidence>
<dbReference type="EMBL" id="QGTX01000001">
    <property type="protein sequence ID" value="PWW24940.1"/>
    <property type="molecule type" value="Genomic_DNA"/>
</dbReference>
<comment type="caution">
    <text evidence="2">The sequence shown here is derived from an EMBL/GenBank/DDBJ whole genome shotgun (WGS) entry which is preliminary data.</text>
</comment>
<protein>
    <submittedName>
        <fullName evidence="2">Undecaprenyl-diphosphatase</fullName>
    </submittedName>
</protein>
<proteinExistence type="predicted"/>
<accession>A0A317QT73</accession>
<gene>
    <name evidence="2" type="ORF">JD79_04133</name>
</gene>
<keyword evidence="1" id="KW-1133">Transmembrane helix</keyword>
<keyword evidence="1" id="KW-0472">Membrane</keyword>
<sequence length="46" mass="4606">MWLGVHYLSDVVGGLCLGTAWSLLAALVAGAFPGGPAALPEREAAP</sequence>
<evidence type="ECO:0000313" key="3">
    <source>
        <dbReference type="Proteomes" id="UP000246661"/>
    </source>
</evidence>
<dbReference type="SUPFAM" id="SSF48317">
    <property type="entry name" value="Acid phosphatase/Vanadium-dependent haloperoxidase"/>
    <property type="match status" value="1"/>
</dbReference>
<evidence type="ECO:0000313" key="2">
    <source>
        <dbReference type="EMBL" id="PWW24940.1"/>
    </source>
</evidence>
<dbReference type="Gene3D" id="1.20.144.10">
    <property type="entry name" value="Phosphatidic acid phosphatase type 2/haloperoxidase"/>
    <property type="match status" value="1"/>
</dbReference>
<dbReference type="Proteomes" id="UP000246661">
    <property type="component" value="Unassembled WGS sequence"/>
</dbReference>